<keyword evidence="3" id="KW-1185">Reference proteome</keyword>
<sequence length="446" mass="52666">MSVHNDRTERKRGRSTCENTKSFINYLINYIVDNETECQFSVNEIKEGFSGDLRDYTTIKNKLKEHFQNDIDCHLIQRDMIILYKNSTASKKLCKDWYEKRLKSKEDERSRIVQMADEIVLEDICRSEHLESFLNSADRFYERYGRTQDNSLSEFVYASICSKIIDDAGNFILCRPDLQTWPEVKQTLKEKFGDKIDRHVLQQQFIFITRNKTENISNFIERLELTKMRLNLKINSDPHIDPQTKLSLIQQNEVTAITVLISNSNDELRTLLMLKNPKDIDEATSLVLNHSLMEQQINFRYQPWDRNANKFQPRPINHQRQNNFNSYRNQSFNNRTREWMSHFQNSNIPTYFNNQDQQSPIDFEHRSVQHNYPTNEQVFGKQRNVFAPNNSYKPSFKATPMSTTSRMPSARSNNVQNNHRKSYFAKTGPANFISEEYSGIAAWIVN</sequence>
<reference evidence="2 3" key="1">
    <citation type="submission" date="2023-03" db="EMBL/GenBank/DDBJ databases">
        <title>Genome insight into feeding habits of ladybird beetles.</title>
        <authorList>
            <person name="Li H.-S."/>
            <person name="Huang Y.-H."/>
            <person name="Pang H."/>
        </authorList>
    </citation>
    <scope>NUCLEOTIDE SEQUENCE [LARGE SCALE GENOMIC DNA]</scope>
    <source>
        <strain evidence="2">SYSU_2023b</strain>
        <tissue evidence="2">Whole body</tissue>
    </source>
</reference>
<feature type="compositionally biased region" description="Polar residues" evidence="1">
    <location>
        <begin position="400"/>
        <end position="415"/>
    </location>
</feature>
<dbReference type="Proteomes" id="UP001431783">
    <property type="component" value="Unassembled WGS sequence"/>
</dbReference>
<accession>A0AAW1UFD4</accession>
<gene>
    <name evidence="2" type="ORF">WA026_016269</name>
</gene>
<organism evidence="2 3">
    <name type="scientific">Henosepilachna vigintioctopunctata</name>
    <dbReference type="NCBI Taxonomy" id="420089"/>
    <lineage>
        <taxon>Eukaryota</taxon>
        <taxon>Metazoa</taxon>
        <taxon>Ecdysozoa</taxon>
        <taxon>Arthropoda</taxon>
        <taxon>Hexapoda</taxon>
        <taxon>Insecta</taxon>
        <taxon>Pterygota</taxon>
        <taxon>Neoptera</taxon>
        <taxon>Endopterygota</taxon>
        <taxon>Coleoptera</taxon>
        <taxon>Polyphaga</taxon>
        <taxon>Cucujiformia</taxon>
        <taxon>Coccinelloidea</taxon>
        <taxon>Coccinellidae</taxon>
        <taxon>Epilachninae</taxon>
        <taxon>Epilachnini</taxon>
        <taxon>Henosepilachna</taxon>
    </lineage>
</organism>
<evidence type="ECO:0000313" key="2">
    <source>
        <dbReference type="EMBL" id="KAK9881378.1"/>
    </source>
</evidence>
<proteinExistence type="predicted"/>
<name>A0AAW1UFD4_9CUCU</name>
<dbReference type="EMBL" id="JARQZJ010000069">
    <property type="protein sequence ID" value="KAK9881378.1"/>
    <property type="molecule type" value="Genomic_DNA"/>
</dbReference>
<protein>
    <submittedName>
        <fullName evidence="2">Uncharacterized protein</fullName>
    </submittedName>
</protein>
<comment type="caution">
    <text evidence="2">The sequence shown here is derived from an EMBL/GenBank/DDBJ whole genome shotgun (WGS) entry which is preliminary data.</text>
</comment>
<evidence type="ECO:0000313" key="3">
    <source>
        <dbReference type="Proteomes" id="UP001431783"/>
    </source>
</evidence>
<evidence type="ECO:0000256" key="1">
    <source>
        <dbReference type="SAM" id="MobiDB-lite"/>
    </source>
</evidence>
<dbReference type="AlphaFoldDB" id="A0AAW1UFD4"/>
<feature type="region of interest" description="Disordered" evidence="1">
    <location>
        <begin position="389"/>
        <end position="415"/>
    </location>
</feature>